<dbReference type="PANTHER" id="PTHR34071:SF2">
    <property type="entry name" value="FLAVIN-NUCLEOTIDE-BINDING PROTEIN"/>
    <property type="match status" value="1"/>
</dbReference>
<organism evidence="1 2">
    <name type="scientific">Tractidigestivibacter montrealensis</name>
    <dbReference type="NCBI Taxonomy" id="2972466"/>
    <lineage>
        <taxon>Bacteria</taxon>
        <taxon>Bacillati</taxon>
        <taxon>Actinomycetota</taxon>
        <taxon>Coriobacteriia</taxon>
        <taxon>Coriobacteriales</taxon>
        <taxon>Atopobiaceae</taxon>
        <taxon>Tractidigestivibacter</taxon>
    </lineage>
</organism>
<dbReference type="SUPFAM" id="SSF50475">
    <property type="entry name" value="FMN-binding split barrel"/>
    <property type="match status" value="1"/>
</dbReference>
<dbReference type="PANTHER" id="PTHR34071">
    <property type="entry name" value="5-NITROIMIDAZOLE ANTIBIOTICS RESISTANCE PROTEIN, NIMA-FAMILY-RELATED PROTEIN-RELATED"/>
    <property type="match status" value="1"/>
</dbReference>
<reference evidence="1 2" key="1">
    <citation type="submission" date="2022-08" db="EMBL/GenBank/DDBJ databases">
        <title>Tractidigestivibacter montrealensis type strain KD21.</title>
        <authorList>
            <person name="Diop K."/>
            <person name="Richard C."/>
            <person name="Routy B."/>
        </authorList>
    </citation>
    <scope>NUCLEOTIDE SEQUENCE [LARGE SCALE GENOMIC DNA]</scope>
    <source>
        <strain evidence="1 2">KD21</strain>
    </source>
</reference>
<gene>
    <name evidence="1" type="ORF">NVS32_04620</name>
</gene>
<keyword evidence="2" id="KW-1185">Reference proteome</keyword>
<dbReference type="RefSeq" id="WP_258498888.1">
    <property type="nucleotide sequence ID" value="NZ_JANSKA010000002.1"/>
</dbReference>
<comment type="caution">
    <text evidence="1">The sequence shown here is derived from an EMBL/GenBank/DDBJ whole genome shotgun (WGS) entry which is preliminary data.</text>
</comment>
<dbReference type="Proteomes" id="UP001204320">
    <property type="component" value="Unassembled WGS sequence"/>
</dbReference>
<protein>
    <submittedName>
        <fullName evidence="1">Pyridoxamine 5'-phosphate oxidase family protein</fullName>
    </submittedName>
</protein>
<evidence type="ECO:0000313" key="2">
    <source>
        <dbReference type="Proteomes" id="UP001204320"/>
    </source>
</evidence>
<dbReference type="Gene3D" id="2.30.110.10">
    <property type="entry name" value="Electron Transport, Fmn-binding Protein, Chain A"/>
    <property type="match status" value="1"/>
</dbReference>
<dbReference type="InterPro" id="IPR012349">
    <property type="entry name" value="Split_barrel_FMN-bd"/>
</dbReference>
<sequence>MFRQMRRFKQQLSQEECEQILLAERRGVIAVHGEDGYPYGVPMDYLYEQGRIYFHGAKEGHKLDAIKADNRVSFTVVDQGVQVEGKQGPDVRSVIVFGRVTLMETTSEALEIACRLGEKYDPADFVADELVRTEKRLQMLELVVDHMTGKRVNES</sequence>
<evidence type="ECO:0000313" key="1">
    <source>
        <dbReference type="EMBL" id="MCR9036230.1"/>
    </source>
</evidence>
<dbReference type="InterPro" id="IPR024747">
    <property type="entry name" value="Pyridox_Oxase-rel"/>
</dbReference>
<name>A0ABT1Z7P4_9ACTN</name>
<dbReference type="Pfam" id="PF12900">
    <property type="entry name" value="Pyridox_ox_2"/>
    <property type="match status" value="1"/>
</dbReference>
<accession>A0ABT1Z7P4</accession>
<dbReference type="EMBL" id="JANSKA010000002">
    <property type="protein sequence ID" value="MCR9036230.1"/>
    <property type="molecule type" value="Genomic_DNA"/>
</dbReference>
<proteinExistence type="predicted"/>